<name>A0ABU6QBI9_9FABA</name>
<dbReference type="EMBL" id="JASCZI010000111">
    <property type="protein sequence ID" value="MED6108868.1"/>
    <property type="molecule type" value="Genomic_DNA"/>
</dbReference>
<sequence length="214" mass="24454">MESDKSTHTTLCLTLSPSHSNTQTLTQSHRSLDLHGSTLIRQSSFPRPSSPRLSALVSRHSHSLTHTLVSSTLRRIVTHQSPPSNRRTASRSRRLLQGSRSRRLASTFKALVIAASSRFHLYLVTASPVQICSFFVESPHSSRRSSRLESRRLSARRSSLLLANHERCSSKHLDTVMYTLRRSFNTFQLYTRCCYGHTLWEKDHSRMRHPFTKG</sequence>
<feature type="region of interest" description="Disordered" evidence="1">
    <location>
        <begin position="79"/>
        <end position="98"/>
    </location>
</feature>
<evidence type="ECO:0000256" key="1">
    <source>
        <dbReference type="SAM" id="MobiDB-lite"/>
    </source>
</evidence>
<comment type="caution">
    <text evidence="2">The sequence shown here is derived from an EMBL/GenBank/DDBJ whole genome shotgun (WGS) entry which is preliminary data.</text>
</comment>
<protein>
    <submittedName>
        <fullName evidence="2">Uncharacterized protein</fullName>
    </submittedName>
</protein>
<evidence type="ECO:0000313" key="3">
    <source>
        <dbReference type="Proteomes" id="UP001341840"/>
    </source>
</evidence>
<accession>A0ABU6QBI9</accession>
<gene>
    <name evidence="2" type="ORF">PIB30_028187</name>
</gene>
<dbReference type="Proteomes" id="UP001341840">
    <property type="component" value="Unassembled WGS sequence"/>
</dbReference>
<keyword evidence="3" id="KW-1185">Reference proteome</keyword>
<reference evidence="2 3" key="1">
    <citation type="journal article" date="2023" name="Plants (Basel)">
        <title>Bridging the Gap: Combining Genomics and Transcriptomics Approaches to Understand Stylosanthes scabra, an Orphan Legume from the Brazilian Caatinga.</title>
        <authorList>
            <person name="Ferreira-Neto J.R.C."/>
            <person name="da Silva M.D."/>
            <person name="Binneck E."/>
            <person name="de Melo N.F."/>
            <person name="da Silva R.H."/>
            <person name="de Melo A.L.T.M."/>
            <person name="Pandolfi V."/>
            <person name="Bustamante F.O."/>
            <person name="Brasileiro-Vidal A.C."/>
            <person name="Benko-Iseppon A.M."/>
        </authorList>
    </citation>
    <scope>NUCLEOTIDE SEQUENCE [LARGE SCALE GENOMIC DNA]</scope>
    <source>
        <tissue evidence="2">Leaves</tissue>
    </source>
</reference>
<evidence type="ECO:0000313" key="2">
    <source>
        <dbReference type="EMBL" id="MED6108868.1"/>
    </source>
</evidence>
<organism evidence="2 3">
    <name type="scientific">Stylosanthes scabra</name>
    <dbReference type="NCBI Taxonomy" id="79078"/>
    <lineage>
        <taxon>Eukaryota</taxon>
        <taxon>Viridiplantae</taxon>
        <taxon>Streptophyta</taxon>
        <taxon>Embryophyta</taxon>
        <taxon>Tracheophyta</taxon>
        <taxon>Spermatophyta</taxon>
        <taxon>Magnoliopsida</taxon>
        <taxon>eudicotyledons</taxon>
        <taxon>Gunneridae</taxon>
        <taxon>Pentapetalae</taxon>
        <taxon>rosids</taxon>
        <taxon>fabids</taxon>
        <taxon>Fabales</taxon>
        <taxon>Fabaceae</taxon>
        <taxon>Papilionoideae</taxon>
        <taxon>50 kb inversion clade</taxon>
        <taxon>dalbergioids sensu lato</taxon>
        <taxon>Dalbergieae</taxon>
        <taxon>Pterocarpus clade</taxon>
        <taxon>Stylosanthes</taxon>
    </lineage>
</organism>
<proteinExistence type="predicted"/>